<proteinExistence type="predicted"/>
<dbReference type="RefSeq" id="WP_141493503.1">
    <property type="nucleotide sequence ID" value="NZ_BAQC01000011.1"/>
</dbReference>
<reference evidence="1 2" key="1">
    <citation type="submission" date="2013-04" db="EMBL/GenBank/DDBJ databases">
        <title>The genome sequencing project of 58 acetic acid bacteria.</title>
        <authorList>
            <person name="Okamoto-Kainuma A."/>
            <person name="Ishikawa M."/>
            <person name="Umino S."/>
            <person name="Koizumi Y."/>
            <person name="Shiwa Y."/>
            <person name="Yoshikawa H."/>
            <person name="Matsutani M."/>
            <person name="Matsushita K."/>
        </authorList>
    </citation>
    <scope>NUCLEOTIDE SEQUENCE [LARGE SCALE GENOMIC DNA]</scope>
    <source>
        <strain evidence="1 2">NBRC 106555</strain>
    </source>
</reference>
<dbReference type="Gene3D" id="2.40.70.10">
    <property type="entry name" value="Acid Proteases"/>
    <property type="match status" value="1"/>
</dbReference>
<accession>A0ABQ0QN96</accession>
<sequence>MFKILCLSKYAFYGNKSKYYFVCILFSALAIFTPTCGKATTLPPLCIEGATIVSLLGGSGDSPIVPVKVGAASAAMFVSPALQHVFVRDYGEIWFPSGPTQKMRAQDNNIVTTERTEIDNLQIGEVSLSDVPASLLDEDTTSKAGELPVIGLIGRDLLEHVEVLFDVPHKKLALFQWNSRDGCSGTPDSIFSGTVYKIPMDSDGGIQAVVDGTSVRLQLDPDLKTSVLPRSAAYDAGVSDEMLDKDPRVTTQYAAITIGAKHRFKKINLGGRIISNFDFIVQNNIRDGALGENFFSGMIALLDFPHGQLIFQPTDSRNHAPTLHLHFDQSRQGFTSVHETQGTLKQK</sequence>
<evidence type="ECO:0000313" key="1">
    <source>
        <dbReference type="EMBL" id="GBR51276.1"/>
    </source>
</evidence>
<keyword evidence="2" id="KW-1185">Reference proteome</keyword>
<organism evidence="1 2">
    <name type="scientific">Neokomagataea thailandica NBRC 106555</name>
    <dbReference type="NCBI Taxonomy" id="1223520"/>
    <lineage>
        <taxon>Bacteria</taxon>
        <taxon>Pseudomonadati</taxon>
        <taxon>Pseudomonadota</taxon>
        <taxon>Alphaproteobacteria</taxon>
        <taxon>Acetobacterales</taxon>
        <taxon>Acetobacteraceae</taxon>
        <taxon>Neokomagataea</taxon>
    </lineage>
</organism>
<dbReference type="Proteomes" id="UP001062632">
    <property type="component" value="Unassembled WGS sequence"/>
</dbReference>
<name>A0ABQ0QN96_9PROT</name>
<protein>
    <submittedName>
        <fullName evidence="1">Uncharacterized protein</fullName>
    </submittedName>
</protein>
<dbReference type="Pfam" id="PF13650">
    <property type="entry name" value="Asp_protease_2"/>
    <property type="match status" value="1"/>
</dbReference>
<dbReference type="EMBL" id="BAQC01000011">
    <property type="protein sequence ID" value="GBR51276.1"/>
    <property type="molecule type" value="Genomic_DNA"/>
</dbReference>
<gene>
    <name evidence="1" type="ORF">AA106555_0491</name>
</gene>
<comment type="caution">
    <text evidence="1">The sequence shown here is derived from an EMBL/GenBank/DDBJ whole genome shotgun (WGS) entry which is preliminary data.</text>
</comment>
<evidence type="ECO:0000313" key="2">
    <source>
        <dbReference type="Proteomes" id="UP001062632"/>
    </source>
</evidence>
<dbReference type="InterPro" id="IPR021109">
    <property type="entry name" value="Peptidase_aspartic_dom_sf"/>
</dbReference>